<evidence type="ECO:0000313" key="1">
    <source>
        <dbReference type="EMBL" id="AOO81942.1"/>
    </source>
</evidence>
<gene>
    <name evidence="1" type="ORF">BHK69_17125</name>
</gene>
<evidence type="ECO:0000313" key="2">
    <source>
        <dbReference type="Proteomes" id="UP000094969"/>
    </source>
</evidence>
<name>A0A1D7U3N1_9HYPH</name>
<reference evidence="1 2" key="1">
    <citation type="journal article" date="2015" name="Antonie Van Leeuwenhoek">
        <title>Bosea vaviloviae sp. nov., a new species of slow-growing rhizobia isolated from nodules of the relict species Vavilovia formosa (Stev.) Fed.</title>
        <authorList>
            <person name="Safronova V.I."/>
            <person name="Kuznetsova I.G."/>
            <person name="Sazanova A.L."/>
            <person name="Kimeklis A.K."/>
            <person name="Belimov A.A."/>
            <person name="Andronov E.E."/>
            <person name="Pinaev A.G."/>
            <person name="Chizhevskaya E.P."/>
            <person name="Pukhaev A.R."/>
            <person name="Popov K.P."/>
            <person name="Willems A."/>
            <person name="Tikhonovich I.A."/>
        </authorList>
    </citation>
    <scope>NUCLEOTIDE SEQUENCE [LARGE SCALE GENOMIC DNA]</scope>
    <source>
        <strain evidence="1 2">Vaf18</strain>
    </source>
</reference>
<dbReference type="Proteomes" id="UP000094969">
    <property type="component" value="Chromosome"/>
</dbReference>
<proteinExistence type="predicted"/>
<protein>
    <recommendedName>
        <fullName evidence="3">Transposase</fullName>
    </recommendedName>
</protein>
<keyword evidence="2" id="KW-1185">Reference proteome</keyword>
<dbReference type="EMBL" id="CP017147">
    <property type="protein sequence ID" value="AOO81942.1"/>
    <property type="molecule type" value="Genomic_DNA"/>
</dbReference>
<evidence type="ECO:0008006" key="3">
    <source>
        <dbReference type="Google" id="ProtNLM"/>
    </source>
</evidence>
<organism evidence="1 2">
    <name type="scientific">Bosea vaviloviae</name>
    <dbReference type="NCBI Taxonomy" id="1526658"/>
    <lineage>
        <taxon>Bacteria</taxon>
        <taxon>Pseudomonadati</taxon>
        <taxon>Pseudomonadota</taxon>
        <taxon>Alphaproteobacteria</taxon>
        <taxon>Hyphomicrobiales</taxon>
        <taxon>Boseaceae</taxon>
        <taxon>Bosea</taxon>
    </lineage>
</organism>
<dbReference type="AlphaFoldDB" id="A0A1D7U3N1"/>
<accession>A0A1D7U3N1</accession>
<sequence>MVEIEIGIMRRQCIDRRIESRTKLETEVRAWQRRRTASGERIRWMFSTDQARLKMAKSYPTPSLNES</sequence>
<dbReference type="KEGG" id="bvv:BHK69_17125"/>